<evidence type="ECO:0000256" key="3">
    <source>
        <dbReference type="ARBA" id="ARBA00022771"/>
    </source>
</evidence>
<reference evidence="11" key="3">
    <citation type="submission" date="2025-07" db="EMBL/GenBank/DDBJ databases">
        <authorList>
            <consortium name="NCBI Genome Project"/>
        </authorList>
    </citation>
    <scope>NUCLEOTIDE SEQUENCE</scope>
    <source>
        <strain evidence="11">CBS432</strain>
    </source>
</reference>
<dbReference type="Pfam" id="PF00096">
    <property type="entry name" value="zf-C2H2"/>
    <property type="match status" value="2"/>
</dbReference>
<evidence type="ECO:0000256" key="4">
    <source>
        <dbReference type="ARBA" id="ARBA00022833"/>
    </source>
</evidence>
<evidence type="ECO:0000256" key="1">
    <source>
        <dbReference type="ARBA" id="ARBA00004123"/>
    </source>
</evidence>
<organism evidence="11">
    <name type="scientific">Saccharomyces paradoxus</name>
    <name type="common">Yeast</name>
    <name type="synonym">Saccharomyces douglasii</name>
    <dbReference type="NCBI Taxonomy" id="27291"/>
    <lineage>
        <taxon>Eukaryota</taxon>
        <taxon>Fungi</taxon>
        <taxon>Dikarya</taxon>
        <taxon>Ascomycota</taxon>
        <taxon>Saccharomycotina</taxon>
        <taxon>Saccharomycetes</taxon>
        <taxon>Saccharomycetales</taxon>
        <taxon>Saccharomycetaceae</taxon>
        <taxon>Saccharomyces</taxon>
    </lineage>
</organism>
<evidence type="ECO:0000256" key="6">
    <source>
        <dbReference type="ARBA" id="ARBA00023163"/>
    </source>
</evidence>
<feature type="region of interest" description="Disordered" evidence="9">
    <location>
        <begin position="200"/>
        <end position="257"/>
    </location>
</feature>
<accession>A0A8B8UQV6</accession>
<feature type="domain" description="C2H2-type" evidence="10">
    <location>
        <begin position="24"/>
        <end position="53"/>
    </location>
</feature>
<feature type="compositionally biased region" description="Basic residues" evidence="9">
    <location>
        <begin position="102"/>
        <end position="112"/>
    </location>
</feature>
<reference evidence="11" key="1">
    <citation type="journal article" date="2017" name="Nat. Genet.">
        <title>Contrasting evolutionary genome dynamics between domesticated and wild yeasts.</title>
        <authorList>
            <person name="Yue J.X."/>
            <person name="Li J."/>
            <person name="Aigrain L."/>
            <person name="Hallin J."/>
            <person name="Persson K."/>
            <person name="Oliver K."/>
            <person name="Bergstrom A."/>
            <person name="Coupland P."/>
            <person name="Warringer J."/>
            <person name="Lagomarsino M.C."/>
            <person name="Fischer G."/>
            <person name="Durbin R."/>
            <person name="Liti G."/>
        </authorList>
    </citation>
    <scope>NUCLEOTIDE SEQUENCE</scope>
    <source>
        <strain evidence="11">CBS432</strain>
    </source>
</reference>
<dbReference type="VEuPathDB" id="FungiDB:SPAR_G00070"/>
<dbReference type="Gene3D" id="3.30.160.60">
    <property type="entry name" value="Classic Zinc Finger"/>
    <property type="match status" value="3"/>
</dbReference>
<keyword evidence="6" id="KW-0804">Transcription</keyword>
<dbReference type="Pfam" id="PF13894">
    <property type="entry name" value="zf-C2H2_4"/>
    <property type="match status" value="1"/>
</dbReference>
<reference evidence="11" key="4">
    <citation type="submission" date="2025-08" db="UniProtKB">
        <authorList>
            <consortium name="RefSeq"/>
        </authorList>
    </citation>
    <scope>IDENTIFICATION</scope>
    <source>
        <strain evidence="11">CBS432</strain>
    </source>
</reference>
<evidence type="ECO:0000256" key="5">
    <source>
        <dbReference type="ARBA" id="ARBA00023015"/>
    </source>
</evidence>
<dbReference type="PANTHER" id="PTHR46179:SF13">
    <property type="entry name" value="C2H2-TYPE DOMAIN-CONTAINING PROTEIN"/>
    <property type="match status" value="1"/>
</dbReference>
<dbReference type="InterPro" id="IPR036236">
    <property type="entry name" value="Znf_C2H2_sf"/>
</dbReference>
<keyword evidence="7" id="KW-0539">Nucleus</keyword>
<evidence type="ECO:0000256" key="9">
    <source>
        <dbReference type="SAM" id="MobiDB-lite"/>
    </source>
</evidence>
<feature type="domain" description="C2H2-type" evidence="10">
    <location>
        <begin position="54"/>
        <end position="83"/>
    </location>
</feature>
<dbReference type="PROSITE" id="PS00028">
    <property type="entry name" value="ZINC_FINGER_C2H2_1"/>
    <property type="match status" value="3"/>
</dbReference>
<dbReference type="KEGG" id="spao:SPAR_G00070"/>
<feature type="compositionally biased region" description="Polar residues" evidence="9">
    <location>
        <begin position="209"/>
        <end position="227"/>
    </location>
</feature>
<sequence>MVAARVDFGIGGMTNTGKPKSRCYKCPFNGCEKEYNRPSLLQRHLNSHTNQRPYPCDEPGCGKKFIRPCHLRVHKWTHSQIKPKPCTLCKKRFVTNQQLKRHLNSHKRKNRVASKNNYKHEGPCSNIKAELSGVDGGLDPALTSGSVMYDEESLQGHLPGSDDMRVLQCPYKSCQKVTSFNDDLINHMLQHHIASKLVVPSEESRLKKSTPTSVESSSTDITSIPQLSLSTTGTSSSDSSNETMARSPNDPENYWSDNRCKQTECQELSPFASVFDLIEHYDRTHAFIPETLVKYSYIFLYKPSVRGLFEY</sequence>
<feature type="region of interest" description="Disordered" evidence="9">
    <location>
        <begin position="102"/>
        <end position="124"/>
    </location>
</feature>
<feature type="domain" description="C2H2-type" evidence="10">
    <location>
        <begin position="84"/>
        <end position="111"/>
    </location>
</feature>
<proteinExistence type="predicted"/>
<keyword evidence="4" id="KW-0862">Zinc</keyword>
<feature type="compositionally biased region" description="Low complexity" evidence="9">
    <location>
        <begin position="228"/>
        <end position="240"/>
    </location>
</feature>
<evidence type="ECO:0000256" key="2">
    <source>
        <dbReference type="ARBA" id="ARBA00022723"/>
    </source>
</evidence>
<dbReference type="SMART" id="SM00355">
    <property type="entry name" value="ZnF_C2H2"/>
    <property type="match status" value="5"/>
</dbReference>
<dbReference type="GO" id="GO:0008270">
    <property type="term" value="F:zinc ion binding"/>
    <property type="evidence" value="ECO:0007669"/>
    <property type="project" value="UniProtKB-KW"/>
</dbReference>
<dbReference type="RefSeq" id="XP_033766129.1">
    <property type="nucleotide sequence ID" value="XM_033910238.1"/>
</dbReference>
<name>A0A8B8UQV6_SACPA</name>
<keyword evidence="2" id="KW-0479">Metal-binding</keyword>
<reference evidence="11" key="2">
    <citation type="submission" date="2020-01" db="EMBL/GenBank/DDBJ databases">
        <title>Population-level Yeast Reference Genomes.</title>
        <authorList>
            <person name="Yue J.-X."/>
        </authorList>
    </citation>
    <scope>NUCLEOTIDE SEQUENCE</scope>
    <source>
        <strain evidence="11">CBS432</strain>
    </source>
</reference>
<evidence type="ECO:0000313" key="11">
    <source>
        <dbReference type="RefSeq" id="XP_033766129.1"/>
    </source>
</evidence>
<dbReference type="AlphaFoldDB" id="A0A8B8UQV6"/>
<dbReference type="PANTHER" id="PTHR46179">
    <property type="entry name" value="ZINC FINGER PROTEIN"/>
    <property type="match status" value="1"/>
</dbReference>
<evidence type="ECO:0000256" key="8">
    <source>
        <dbReference type="PROSITE-ProRule" id="PRU00042"/>
    </source>
</evidence>
<comment type="subcellular location">
    <subcellularLocation>
        <location evidence="1">Nucleus</location>
    </subcellularLocation>
</comment>
<dbReference type="GO" id="GO:0006357">
    <property type="term" value="P:regulation of transcription by RNA polymerase II"/>
    <property type="evidence" value="ECO:0007669"/>
    <property type="project" value="TreeGrafter"/>
</dbReference>
<dbReference type="InterPro" id="IPR013087">
    <property type="entry name" value="Znf_C2H2_type"/>
</dbReference>
<keyword evidence="3 8" id="KW-0863">Zinc-finger</keyword>
<dbReference type="OrthoDB" id="3437960at2759"/>
<keyword evidence="5" id="KW-0805">Transcription regulation</keyword>
<dbReference type="SUPFAM" id="SSF57667">
    <property type="entry name" value="beta-beta-alpha zinc fingers"/>
    <property type="match status" value="2"/>
</dbReference>
<evidence type="ECO:0000256" key="7">
    <source>
        <dbReference type="ARBA" id="ARBA00023242"/>
    </source>
</evidence>
<gene>
    <name evidence="11" type="primary">FZF1</name>
    <name evidence="11" type="ORF">SPAR_G00070</name>
</gene>
<evidence type="ECO:0000259" key="10">
    <source>
        <dbReference type="PROSITE" id="PS50157"/>
    </source>
</evidence>
<dbReference type="GeneID" id="54630401"/>
<protein>
    <submittedName>
        <fullName evidence="11">Fzf1p</fullName>
    </submittedName>
</protein>
<dbReference type="PROSITE" id="PS50157">
    <property type="entry name" value="ZINC_FINGER_C2H2_2"/>
    <property type="match status" value="3"/>
</dbReference>
<dbReference type="InterPro" id="IPR051061">
    <property type="entry name" value="Zinc_finger_trans_reg"/>
</dbReference>
<dbReference type="GO" id="GO:0005634">
    <property type="term" value="C:nucleus"/>
    <property type="evidence" value="ECO:0007669"/>
    <property type="project" value="UniProtKB-SubCell"/>
</dbReference>